<organism evidence="4 5">
    <name type="scientific">Paraglaciecola mesophila</name>
    <dbReference type="NCBI Taxonomy" id="197222"/>
    <lineage>
        <taxon>Bacteria</taxon>
        <taxon>Pseudomonadati</taxon>
        <taxon>Pseudomonadota</taxon>
        <taxon>Gammaproteobacteria</taxon>
        <taxon>Alteromonadales</taxon>
        <taxon>Alteromonadaceae</taxon>
        <taxon>Paraglaciecola</taxon>
    </lineage>
</organism>
<proteinExistence type="inferred from homology"/>
<dbReference type="PANTHER" id="PTHR30545">
    <property type="entry name" value="SUGAR FERMENTATION STIMULATION PROTEIN A"/>
    <property type="match status" value="1"/>
</dbReference>
<dbReference type="PANTHER" id="PTHR30545:SF2">
    <property type="entry name" value="SUGAR FERMENTATION STIMULATION PROTEIN A"/>
    <property type="match status" value="1"/>
</dbReference>
<dbReference type="Pfam" id="PF17746">
    <property type="entry name" value="SfsA_N"/>
    <property type="match status" value="1"/>
</dbReference>
<dbReference type="GO" id="GO:0003677">
    <property type="term" value="F:DNA binding"/>
    <property type="evidence" value="ECO:0007669"/>
    <property type="project" value="InterPro"/>
</dbReference>
<dbReference type="OrthoDB" id="9802365at2"/>
<dbReference type="HAMAP" id="MF_00095">
    <property type="entry name" value="SfsA"/>
    <property type="match status" value="1"/>
</dbReference>
<evidence type="ECO:0000313" key="5">
    <source>
        <dbReference type="Proteomes" id="UP000464524"/>
    </source>
</evidence>
<evidence type="ECO:0000313" key="4">
    <source>
        <dbReference type="EMBL" id="QHJ12740.1"/>
    </source>
</evidence>
<dbReference type="FunFam" id="3.40.1350.60:FF:000001">
    <property type="entry name" value="Sugar fermentation stimulation protein A"/>
    <property type="match status" value="1"/>
</dbReference>
<evidence type="ECO:0000259" key="2">
    <source>
        <dbReference type="Pfam" id="PF03749"/>
    </source>
</evidence>
<sequence length="234" mass="26229">MQFNNSLIEGVLIKRYKRFLTDVRLLNKNEVVAHCPNTGAMTGCAEPGMQVWLSVSDNPKRKLGYTWELAVTQQGYWIGINTNNANRIVGEALAMQTISELVGYDSVRPEVRFGLENSRIDFLLSASSKQDCYIEVKSVTLLEGEQGYFPDAQTVRGQKHLRELTAMVEQGYRAVLLFCVQHTGIQSVKVAEHIDPKYAQMFAQAVEAGVEVLAYSCVINEQNITLNQRLPVIV</sequence>
<dbReference type="Gene3D" id="2.40.50.580">
    <property type="match status" value="1"/>
</dbReference>
<dbReference type="NCBIfam" id="TIGR00230">
    <property type="entry name" value="sfsA"/>
    <property type="match status" value="1"/>
</dbReference>
<gene>
    <name evidence="1" type="primary">sfsA</name>
    <name evidence="4" type="ORF">FX988_02998</name>
</gene>
<evidence type="ECO:0000259" key="3">
    <source>
        <dbReference type="Pfam" id="PF17746"/>
    </source>
</evidence>
<evidence type="ECO:0000256" key="1">
    <source>
        <dbReference type="HAMAP-Rule" id="MF_00095"/>
    </source>
</evidence>
<dbReference type="InterPro" id="IPR005224">
    <property type="entry name" value="SfsA"/>
</dbReference>
<dbReference type="CDD" id="cd22359">
    <property type="entry name" value="SfsA-like_bacterial"/>
    <property type="match status" value="1"/>
</dbReference>
<protein>
    <recommendedName>
        <fullName evidence="1">Sugar fermentation stimulation protein homolog</fullName>
    </recommendedName>
</protein>
<dbReference type="RefSeq" id="WP_160180921.1">
    <property type="nucleotide sequence ID" value="NZ_CP047656.1"/>
</dbReference>
<name>A0A857JNP8_9ALTE</name>
<keyword evidence="5" id="KW-1185">Reference proteome</keyword>
<feature type="domain" description="SfsA N-terminal OB" evidence="3">
    <location>
        <begin position="13"/>
        <end position="80"/>
    </location>
</feature>
<dbReference type="Gene3D" id="3.40.1350.60">
    <property type="match status" value="1"/>
</dbReference>
<comment type="similarity">
    <text evidence="1">Belongs to the SfsA family.</text>
</comment>
<dbReference type="EMBL" id="CP047656">
    <property type="protein sequence ID" value="QHJ12740.1"/>
    <property type="molecule type" value="Genomic_DNA"/>
</dbReference>
<dbReference type="Pfam" id="PF03749">
    <property type="entry name" value="SfsA"/>
    <property type="match status" value="1"/>
</dbReference>
<dbReference type="KEGG" id="pmes:FX988_02998"/>
<dbReference type="Proteomes" id="UP000464524">
    <property type="component" value="Chromosome"/>
</dbReference>
<dbReference type="AlphaFoldDB" id="A0A857JNP8"/>
<reference evidence="4 5" key="1">
    <citation type="submission" date="2019-12" db="EMBL/GenBank/DDBJ databases">
        <title>Genome sequencing and assembly of endphytes of Porphyra tenera.</title>
        <authorList>
            <person name="Park J.M."/>
            <person name="Shin R."/>
            <person name="Jo S.H."/>
        </authorList>
    </citation>
    <scope>NUCLEOTIDE SEQUENCE [LARGE SCALE GENOMIC DNA]</scope>
    <source>
        <strain evidence="4 5">GPM4</strain>
    </source>
</reference>
<accession>A0A857JNP8</accession>
<feature type="domain" description="Sugar fermentation stimulation protein C-terminal" evidence="2">
    <location>
        <begin position="85"/>
        <end position="222"/>
    </location>
</feature>
<dbReference type="InterPro" id="IPR041465">
    <property type="entry name" value="SfsA_N"/>
</dbReference>
<dbReference type="FunFam" id="2.40.50.580:FF:000001">
    <property type="entry name" value="Sugar fermentation stimulation protein A"/>
    <property type="match status" value="1"/>
</dbReference>
<dbReference type="InterPro" id="IPR040452">
    <property type="entry name" value="SfsA_C"/>
</dbReference>